<feature type="compositionally biased region" description="Low complexity" evidence="1">
    <location>
        <begin position="438"/>
        <end position="468"/>
    </location>
</feature>
<sequence length="548" mass="55256">MAGKYDIESLRSEGIQAIANSQNYTTTAIRGNGKSPITITNPDLTANERQLFDWYDMDAGMDLNKLGADLELFKSAVTTMKAAAERQHGQLQQLMGMWEGQGSEAANQFLRTHNSTADAVTKEFGQVSTGLDGLREALWTIVDLKKQASTLVDGLVTDRASFDSAVATYKTGTGDKSVADETNATKIGPHVQQNVEGKWLPAMKLAWGKGGEAYDTLINALKLELPPEFKNPPGQLGPEYDSDTESPKNPADRDKDKGGEQQPGASGGGQSSGASGSASGAAGGGMQGSATPASAMGTQGGQMSGGGQQGAGQGQGQGQQGMDPSQIVSGLTGAMTGALGSIGQAASGIVSAITEGLSNIPFDQMGQGGEHGLGEEKPDDKIDGKADEAADKKDPDAKMAAAKDAAIQEARTDAGATFATDGKPIQGPGVQLAGAGGPEAPLAPAGQTTPGAPIGTTPPGGAIPPSAGGLSGAQPAGSMAPMNPPPVHAQQPAPAPQQSEPQPAAAQQPSPVPSVGPTSPPARPQAAGTDAGETPCEIAADELPKAGR</sequence>
<gene>
    <name evidence="2" type="ORF">DE4585_02023</name>
</gene>
<organism evidence="2 3">
    <name type="scientific">Mycobacteroides salmoniphilum</name>
    <dbReference type="NCBI Taxonomy" id="404941"/>
    <lineage>
        <taxon>Bacteria</taxon>
        <taxon>Bacillati</taxon>
        <taxon>Actinomycetota</taxon>
        <taxon>Actinomycetes</taxon>
        <taxon>Mycobacteriales</taxon>
        <taxon>Mycobacteriaceae</taxon>
        <taxon>Mycobacteroides</taxon>
    </lineage>
</organism>
<dbReference type="AlphaFoldDB" id="A0A4R8S4R7"/>
<feature type="compositionally biased region" description="Gly residues" evidence="1">
    <location>
        <begin position="298"/>
        <end position="319"/>
    </location>
</feature>
<feature type="region of interest" description="Disordered" evidence="1">
    <location>
        <begin position="359"/>
        <end position="548"/>
    </location>
</feature>
<dbReference type="Proteomes" id="UP000295117">
    <property type="component" value="Unassembled WGS sequence"/>
</dbReference>
<name>A0A4R8S4R7_9MYCO</name>
<dbReference type="EMBL" id="PECH01000006">
    <property type="protein sequence ID" value="TDZ83228.1"/>
    <property type="molecule type" value="Genomic_DNA"/>
</dbReference>
<dbReference type="SUPFAM" id="SSF140453">
    <property type="entry name" value="EsxAB dimer-like"/>
    <property type="match status" value="1"/>
</dbReference>
<protein>
    <submittedName>
        <fullName evidence="2">Uncharacterized protein</fullName>
    </submittedName>
</protein>
<feature type="compositionally biased region" description="Pro residues" evidence="1">
    <location>
        <begin position="510"/>
        <end position="523"/>
    </location>
</feature>
<comment type="caution">
    <text evidence="2">The sequence shown here is derived from an EMBL/GenBank/DDBJ whole genome shotgun (WGS) entry which is preliminary data.</text>
</comment>
<evidence type="ECO:0000256" key="1">
    <source>
        <dbReference type="SAM" id="MobiDB-lite"/>
    </source>
</evidence>
<feature type="compositionally biased region" description="Low complexity" evidence="1">
    <location>
        <begin position="488"/>
        <end position="509"/>
    </location>
</feature>
<accession>A0A4R8S4R7</accession>
<dbReference type="RefSeq" id="WP_134070960.1">
    <property type="nucleotide sequence ID" value="NZ_PECH01000006.1"/>
</dbReference>
<reference evidence="2 3" key="1">
    <citation type="journal article" date="2019" name="Sci. Rep.">
        <title>Extended insight into the Mycobacterium chelonae-abscessus complex through whole genome sequencing of Mycobacterium salmoniphilum outbreak and Mycobacterium salmoniphilum-like strains.</title>
        <authorList>
            <person name="Behra P.R.K."/>
            <person name="Das S."/>
            <person name="Pettersson B.M.F."/>
            <person name="Shirreff L."/>
            <person name="DuCote T."/>
            <person name="Jacobsson K.G."/>
            <person name="Ennis D.G."/>
            <person name="Kirsebom L.A."/>
        </authorList>
    </citation>
    <scope>NUCLEOTIDE SEQUENCE [LARGE SCALE GENOMIC DNA]</scope>
    <source>
        <strain evidence="2 3">DE 4585</strain>
    </source>
</reference>
<feature type="compositionally biased region" description="Basic and acidic residues" evidence="1">
    <location>
        <begin position="372"/>
        <end position="397"/>
    </location>
</feature>
<evidence type="ECO:0000313" key="3">
    <source>
        <dbReference type="Proteomes" id="UP000295117"/>
    </source>
</evidence>
<proteinExistence type="predicted"/>
<dbReference type="InterPro" id="IPR036689">
    <property type="entry name" value="ESAT-6-like_sf"/>
</dbReference>
<feature type="compositionally biased region" description="Basic and acidic residues" evidence="1">
    <location>
        <begin position="250"/>
        <end position="259"/>
    </location>
</feature>
<evidence type="ECO:0000313" key="2">
    <source>
        <dbReference type="EMBL" id="TDZ83228.1"/>
    </source>
</evidence>
<feature type="region of interest" description="Disordered" evidence="1">
    <location>
        <begin position="228"/>
        <end position="330"/>
    </location>
</feature>